<dbReference type="AlphaFoldDB" id="U3A730"/>
<protein>
    <submittedName>
        <fullName evidence="3">Ribonuclease HI</fullName>
    </submittedName>
</protein>
<evidence type="ECO:0000259" key="2">
    <source>
        <dbReference type="PROSITE" id="PS50879"/>
    </source>
</evidence>
<dbReference type="Proteomes" id="UP000016986">
    <property type="component" value="Unassembled WGS sequence"/>
</dbReference>
<dbReference type="eggNOG" id="arCOG02942">
    <property type="taxonomic scope" value="Archaea"/>
</dbReference>
<gene>
    <name evidence="3" type="ORF">MBEHAL_2229</name>
</gene>
<dbReference type="InterPro" id="IPR002156">
    <property type="entry name" value="RNaseH_domain"/>
</dbReference>
<dbReference type="SUPFAM" id="SSF53098">
    <property type="entry name" value="Ribonuclease H-like"/>
    <property type="match status" value="1"/>
</dbReference>
<dbReference type="PROSITE" id="PS50879">
    <property type="entry name" value="RNASE_H_1"/>
    <property type="match status" value="1"/>
</dbReference>
<feature type="region of interest" description="Disordered" evidence="1">
    <location>
        <begin position="1"/>
        <end position="26"/>
    </location>
</feature>
<dbReference type="InterPro" id="IPR049863">
    <property type="entry name" value="RnhA-like_halobact"/>
</dbReference>
<keyword evidence="4" id="KW-1185">Reference proteome</keyword>
<dbReference type="NCBIfam" id="NF041306">
    <property type="entry name" value="RnaseHI_Halo"/>
    <property type="match status" value="1"/>
</dbReference>
<dbReference type="Pfam" id="PF13456">
    <property type="entry name" value="RVT_3"/>
    <property type="match status" value="1"/>
</dbReference>
<accession>U3A730</accession>
<reference evidence="3 4" key="1">
    <citation type="submission" date="2013-09" db="EMBL/GenBank/DDBJ databases">
        <title>Whole genome sequencing of Halarchaeum acidiphilum strain MH1-52-1.</title>
        <authorList>
            <person name="Shimane Y."/>
            <person name="Minegishi H."/>
            <person name="Nishi S."/>
            <person name="Echigo A."/>
            <person name="Shuto A."/>
            <person name="Konishi M."/>
            <person name="Ito T."/>
            <person name="Ohkuma M."/>
            <person name="Ohta Y."/>
            <person name="Nagano Y."/>
            <person name="Tsubouchi T."/>
            <person name="Mori K."/>
            <person name="Usui K."/>
            <person name="Kamekura M."/>
            <person name="Usami R."/>
            <person name="Takaki Y."/>
            <person name="Hatada Y."/>
        </authorList>
    </citation>
    <scope>NUCLEOTIDE SEQUENCE [LARGE SCALE GENOMIC DNA]</scope>
    <source>
        <strain evidence="3 4">JCM 16109</strain>
    </source>
</reference>
<dbReference type="InterPro" id="IPR012337">
    <property type="entry name" value="RNaseH-like_sf"/>
</dbReference>
<name>U3A730_9EURY</name>
<organism evidence="3 4">
    <name type="scientific">Halarchaeum acidiphilum MH1-52-1</name>
    <dbReference type="NCBI Taxonomy" id="1261545"/>
    <lineage>
        <taxon>Archaea</taxon>
        <taxon>Methanobacteriati</taxon>
        <taxon>Methanobacteriota</taxon>
        <taxon>Stenosarchaea group</taxon>
        <taxon>Halobacteria</taxon>
        <taxon>Halobacteriales</taxon>
        <taxon>Halobacteriaceae</taxon>
    </lineage>
</organism>
<proteinExistence type="predicted"/>
<dbReference type="InterPro" id="IPR036397">
    <property type="entry name" value="RNaseH_sf"/>
</dbReference>
<evidence type="ECO:0000256" key="1">
    <source>
        <dbReference type="SAM" id="MobiDB-lite"/>
    </source>
</evidence>
<sequence length="232" mass="25406">MLPCEQNPFEPVRTPAGDRRNGNSYTVEAPISGRMPVIDCDPETARERLEDAGAAFADGNTEHERWRATLGDANAVAYDDQVVVQGERPVDVTAVIRERGGRVHAYFDGASRGNPGPAAVGWVLVSPGDGIVAEGSETIGSTTNNRAEYEALIAVLEAAARFGFDEVEIRGDSQLVAKQVTGEWNTNDPALRERRVRVRELLREFDDWSITHVPREVNEHADDLANEALDRA</sequence>
<dbReference type="GO" id="GO:0004523">
    <property type="term" value="F:RNA-DNA hybrid ribonuclease activity"/>
    <property type="evidence" value="ECO:0007669"/>
    <property type="project" value="InterPro"/>
</dbReference>
<dbReference type="GO" id="GO:0003676">
    <property type="term" value="F:nucleic acid binding"/>
    <property type="evidence" value="ECO:0007669"/>
    <property type="project" value="InterPro"/>
</dbReference>
<evidence type="ECO:0000313" key="3">
    <source>
        <dbReference type="EMBL" id="GAD53469.1"/>
    </source>
</evidence>
<dbReference type="PANTHER" id="PTHR46387">
    <property type="entry name" value="POLYNUCLEOTIDYL TRANSFERASE, RIBONUCLEASE H-LIKE SUPERFAMILY PROTEIN"/>
    <property type="match status" value="1"/>
</dbReference>
<dbReference type="EMBL" id="BATA01000069">
    <property type="protein sequence ID" value="GAD53469.1"/>
    <property type="molecule type" value="Genomic_DNA"/>
</dbReference>
<feature type="domain" description="RNase H type-1" evidence="2">
    <location>
        <begin position="99"/>
        <end position="230"/>
    </location>
</feature>
<comment type="caution">
    <text evidence="3">The sequence shown here is derived from an EMBL/GenBank/DDBJ whole genome shotgun (WGS) entry which is preliminary data.</text>
</comment>
<evidence type="ECO:0000313" key="4">
    <source>
        <dbReference type="Proteomes" id="UP000016986"/>
    </source>
</evidence>
<dbReference type="Gene3D" id="3.30.420.10">
    <property type="entry name" value="Ribonuclease H-like superfamily/Ribonuclease H"/>
    <property type="match status" value="1"/>
</dbReference>
<dbReference type="PANTHER" id="PTHR46387:SF2">
    <property type="entry name" value="RIBONUCLEASE HI"/>
    <property type="match status" value="1"/>
</dbReference>
<dbReference type="CDD" id="cd09279">
    <property type="entry name" value="RNase_HI_like"/>
    <property type="match status" value="1"/>
</dbReference>